<dbReference type="EMBL" id="VNIP01000009">
    <property type="protein sequence ID" value="KAA1179529.1"/>
    <property type="molecule type" value="Genomic_DNA"/>
</dbReference>
<organism evidence="2 3">
    <name type="scientific">Rhizobium tropici</name>
    <dbReference type="NCBI Taxonomy" id="398"/>
    <lineage>
        <taxon>Bacteria</taxon>
        <taxon>Pseudomonadati</taxon>
        <taxon>Pseudomonadota</taxon>
        <taxon>Alphaproteobacteria</taxon>
        <taxon>Hyphomicrobiales</taxon>
        <taxon>Rhizobiaceae</taxon>
        <taxon>Rhizobium/Agrobacterium group</taxon>
        <taxon>Rhizobium</taxon>
    </lineage>
</organism>
<evidence type="ECO:0000313" key="2">
    <source>
        <dbReference type="EMBL" id="KAA1179529.1"/>
    </source>
</evidence>
<protein>
    <submittedName>
        <fullName evidence="2">Type II toxin-antitoxin system VapC family toxin</fullName>
    </submittedName>
</protein>
<proteinExistence type="predicted"/>
<dbReference type="InterPro" id="IPR002716">
    <property type="entry name" value="PIN_dom"/>
</dbReference>
<reference evidence="2 3" key="1">
    <citation type="submission" date="2019-07" db="EMBL/GenBank/DDBJ databases">
        <title>The Draft Genome Sequence of Rhizobium tropici SARCC-755 Associated with Superior Nodulation on Pigeonpea (Cajanus cajan (L.) Millsp.).</title>
        <authorList>
            <person name="Bopape F.L."/>
            <person name="Hassen A.I."/>
            <person name="Swanevelder Z.H."/>
            <person name="Gwata E.T."/>
        </authorList>
    </citation>
    <scope>NUCLEOTIDE SEQUENCE [LARGE SCALE GENOMIC DNA]</scope>
    <source>
        <strain evidence="2 3">SARCC-755</strain>
    </source>
</reference>
<sequence length="128" mass="14161">MRFLLDTHILLWATVASQQLPEKARDLIEDLDNTIAFSTASIWEVAIKAGLARPDFAVNARRLYENLLENGYEELPVFGQHAAAVADLPDIHKDPFDRILIAQAFVEGISLITADKTVASYGGLVRLV</sequence>
<dbReference type="InterPro" id="IPR029060">
    <property type="entry name" value="PIN-like_dom_sf"/>
</dbReference>
<dbReference type="CDD" id="cd09872">
    <property type="entry name" value="PIN_Sll0205-like"/>
    <property type="match status" value="1"/>
</dbReference>
<accession>A0A5B0W0T5</accession>
<dbReference type="RefSeq" id="WP_149636053.1">
    <property type="nucleotide sequence ID" value="NZ_VNIP01000009.1"/>
</dbReference>
<name>A0A5B0W0T5_RHITR</name>
<dbReference type="PANTHER" id="PTHR36173">
    <property type="entry name" value="RIBONUCLEASE VAPC16-RELATED"/>
    <property type="match status" value="1"/>
</dbReference>
<dbReference type="SUPFAM" id="SSF88723">
    <property type="entry name" value="PIN domain-like"/>
    <property type="match status" value="1"/>
</dbReference>
<dbReference type="Proteomes" id="UP000323608">
    <property type="component" value="Unassembled WGS sequence"/>
</dbReference>
<dbReference type="AlphaFoldDB" id="A0A5B0W0T5"/>
<dbReference type="Gene3D" id="3.40.50.1010">
    <property type="entry name" value="5'-nuclease"/>
    <property type="match status" value="1"/>
</dbReference>
<feature type="domain" description="PIN" evidence="1">
    <location>
        <begin position="4"/>
        <end position="121"/>
    </location>
</feature>
<evidence type="ECO:0000259" key="1">
    <source>
        <dbReference type="Pfam" id="PF01850"/>
    </source>
</evidence>
<dbReference type="InterPro" id="IPR041705">
    <property type="entry name" value="PIN_Sll0205"/>
</dbReference>
<dbReference type="OrthoDB" id="9798990at2"/>
<evidence type="ECO:0000313" key="3">
    <source>
        <dbReference type="Proteomes" id="UP000323608"/>
    </source>
</evidence>
<dbReference type="InterPro" id="IPR052919">
    <property type="entry name" value="TA_system_RNase"/>
</dbReference>
<gene>
    <name evidence="2" type="ORF">FP026_18350</name>
</gene>
<dbReference type="Pfam" id="PF01850">
    <property type="entry name" value="PIN"/>
    <property type="match status" value="1"/>
</dbReference>
<comment type="caution">
    <text evidence="2">The sequence shown here is derived from an EMBL/GenBank/DDBJ whole genome shotgun (WGS) entry which is preliminary data.</text>
</comment>
<dbReference type="PANTHER" id="PTHR36173:SF2">
    <property type="entry name" value="RIBONUCLEASE VAPC16"/>
    <property type="match status" value="1"/>
</dbReference>